<comment type="caution">
    <text evidence="8">The sequence shown here is derived from an EMBL/GenBank/DDBJ whole genome shotgun (WGS) entry which is preliminary data.</text>
</comment>
<evidence type="ECO:0000256" key="5">
    <source>
        <dbReference type="ARBA" id="ARBA00022825"/>
    </source>
</evidence>
<dbReference type="PROSITE" id="PS00137">
    <property type="entry name" value="SUBTILASE_HIS"/>
    <property type="match status" value="1"/>
</dbReference>
<dbReference type="OrthoDB" id="9798386at2"/>
<dbReference type="InterPro" id="IPR022398">
    <property type="entry name" value="Peptidase_S8_His-AS"/>
</dbReference>
<evidence type="ECO:0000256" key="3">
    <source>
        <dbReference type="ARBA" id="ARBA00022723"/>
    </source>
</evidence>
<accession>A0A559KFD1</accession>
<protein>
    <submittedName>
        <fullName evidence="8">S8 family peptidase</fullName>
    </submittedName>
</protein>
<keyword evidence="9" id="KW-1185">Reference proteome</keyword>
<dbReference type="InterPro" id="IPR036852">
    <property type="entry name" value="Peptidase_S8/S53_dom_sf"/>
</dbReference>
<comment type="similarity">
    <text evidence="1 6">Belongs to the peptidase S8 family.</text>
</comment>
<dbReference type="Gene3D" id="3.40.50.200">
    <property type="entry name" value="Peptidase S8/S53 domain"/>
    <property type="match status" value="1"/>
</dbReference>
<gene>
    <name evidence="8" type="ORF">FPZ49_07005</name>
</gene>
<feature type="active site" description="Charge relay system" evidence="6">
    <location>
        <position position="210"/>
    </location>
</feature>
<dbReference type="GO" id="GO:0006508">
    <property type="term" value="P:proteolysis"/>
    <property type="evidence" value="ECO:0007669"/>
    <property type="project" value="UniProtKB-KW"/>
</dbReference>
<dbReference type="SUPFAM" id="SSF52743">
    <property type="entry name" value="Subtilisin-like"/>
    <property type="match status" value="1"/>
</dbReference>
<dbReference type="InterPro" id="IPR015500">
    <property type="entry name" value="Peptidase_S8_subtilisin-rel"/>
</dbReference>
<evidence type="ECO:0000259" key="7">
    <source>
        <dbReference type="Pfam" id="PF00082"/>
    </source>
</evidence>
<sequence>MAHTGGHGPTYDKRRNSVLTTGISCNGTWGESKVNPSTFAHWLHEALDDSDGTERRHIIHFNNPHDYAVIARQVGQHRRSLPRLHQVQPLHSIRAITCSLRSADQLAGAPFIQSIEADTRIQMHTGGKSASLLPFGESKSGKRAPSRILIPWGIKHIRAPQAWNKSKGDRIRIGVIDTGVDYNHPDLRYCLSRGINILNRQMLPLDDNGHGTHIAGTIAAYTRQKGVMGVAPQAVIHPVKAFDHQGGAYVSDIISGIDWCVLNNVNIINMSFGMKTYSKALEAAVLSAYRAGIVVVASSGNEGKQAEVDYPARLKQVIAVGATTRKGYIAPFSNVGKQIDIYAPGEKIYSTWLRGKYNELSGTSMATSHVSGVIALMLAQKPGIKPLRVKNLLRKHARLLLKPGKNIGGIREIHALRVVTALSSVK</sequence>
<reference evidence="8 9" key="1">
    <citation type="submission" date="2019-07" db="EMBL/GenBank/DDBJ databases">
        <authorList>
            <person name="Kim J."/>
        </authorList>
    </citation>
    <scope>NUCLEOTIDE SEQUENCE [LARGE SCALE GENOMIC DNA]</scope>
    <source>
        <strain evidence="8 9">JC52</strain>
    </source>
</reference>
<dbReference type="CDD" id="cd07477">
    <property type="entry name" value="Peptidases_S8_Subtilisin_subset"/>
    <property type="match status" value="1"/>
</dbReference>
<feature type="domain" description="Peptidase S8/S53" evidence="7">
    <location>
        <begin position="168"/>
        <end position="397"/>
    </location>
</feature>
<dbReference type="PROSITE" id="PS00136">
    <property type="entry name" value="SUBTILASE_ASP"/>
    <property type="match status" value="1"/>
</dbReference>
<dbReference type="Proteomes" id="UP000317036">
    <property type="component" value="Unassembled WGS sequence"/>
</dbReference>
<proteinExistence type="inferred from homology"/>
<evidence type="ECO:0000256" key="6">
    <source>
        <dbReference type="PROSITE-ProRule" id="PRU01240"/>
    </source>
</evidence>
<evidence type="ECO:0000313" key="9">
    <source>
        <dbReference type="Proteomes" id="UP000317036"/>
    </source>
</evidence>
<keyword evidence="5 6" id="KW-0720">Serine protease</keyword>
<keyword evidence="3" id="KW-0479">Metal-binding</keyword>
<feature type="active site" description="Charge relay system" evidence="6">
    <location>
        <position position="364"/>
    </location>
</feature>
<name>A0A559KFD1_9BACL</name>
<dbReference type="PANTHER" id="PTHR43806">
    <property type="entry name" value="PEPTIDASE S8"/>
    <property type="match status" value="1"/>
</dbReference>
<keyword evidence="4 6" id="KW-0378">Hydrolase</keyword>
<dbReference type="PANTHER" id="PTHR43806:SF11">
    <property type="entry name" value="CEREVISIN-RELATED"/>
    <property type="match status" value="1"/>
</dbReference>
<dbReference type="GO" id="GO:0046872">
    <property type="term" value="F:metal ion binding"/>
    <property type="evidence" value="ECO:0007669"/>
    <property type="project" value="UniProtKB-KW"/>
</dbReference>
<dbReference type="AlphaFoldDB" id="A0A559KFD1"/>
<organism evidence="8 9">
    <name type="scientific">Paenibacillus cremeus</name>
    <dbReference type="NCBI Taxonomy" id="2163881"/>
    <lineage>
        <taxon>Bacteria</taxon>
        <taxon>Bacillati</taxon>
        <taxon>Bacillota</taxon>
        <taxon>Bacilli</taxon>
        <taxon>Bacillales</taxon>
        <taxon>Paenibacillaceae</taxon>
        <taxon>Paenibacillus</taxon>
    </lineage>
</organism>
<dbReference type="InterPro" id="IPR034202">
    <property type="entry name" value="Subtilisin_Carlsberg-like"/>
</dbReference>
<evidence type="ECO:0000256" key="4">
    <source>
        <dbReference type="ARBA" id="ARBA00022801"/>
    </source>
</evidence>
<dbReference type="PROSITE" id="PS51892">
    <property type="entry name" value="SUBTILASE"/>
    <property type="match status" value="1"/>
</dbReference>
<feature type="active site" description="Charge relay system" evidence="6">
    <location>
        <position position="177"/>
    </location>
</feature>
<evidence type="ECO:0000256" key="2">
    <source>
        <dbReference type="ARBA" id="ARBA00022670"/>
    </source>
</evidence>
<dbReference type="InterPro" id="IPR050131">
    <property type="entry name" value="Peptidase_S8_subtilisin-like"/>
</dbReference>
<evidence type="ECO:0000256" key="1">
    <source>
        <dbReference type="ARBA" id="ARBA00011073"/>
    </source>
</evidence>
<dbReference type="Pfam" id="PF00082">
    <property type="entry name" value="Peptidase_S8"/>
    <property type="match status" value="1"/>
</dbReference>
<dbReference type="EMBL" id="VNJI01000006">
    <property type="protein sequence ID" value="TVY10836.1"/>
    <property type="molecule type" value="Genomic_DNA"/>
</dbReference>
<dbReference type="InterPro" id="IPR023827">
    <property type="entry name" value="Peptidase_S8_Asp-AS"/>
</dbReference>
<evidence type="ECO:0000313" key="8">
    <source>
        <dbReference type="EMBL" id="TVY10836.1"/>
    </source>
</evidence>
<dbReference type="InterPro" id="IPR000209">
    <property type="entry name" value="Peptidase_S8/S53_dom"/>
</dbReference>
<keyword evidence="2 6" id="KW-0645">Protease</keyword>
<dbReference type="PRINTS" id="PR00723">
    <property type="entry name" value="SUBTILISIN"/>
</dbReference>
<dbReference type="GO" id="GO:0004252">
    <property type="term" value="F:serine-type endopeptidase activity"/>
    <property type="evidence" value="ECO:0007669"/>
    <property type="project" value="UniProtKB-UniRule"/>
</dbReference>